<feature type="transmembrane region" description="Helical" evidence="1">
    <location>
        <begin position="64"/>
        <end position="84"/>
    </location>
</feature>
<dbReference type="eggNOG" id="arCOG08838">
    <property type="taxonomic scope" value="Archaea"/>
</dbReference>
<reference evidence="2 3" key="2">
    <citation type="journal article" date="2011" name="Stand. Genomic Sci.">
        <title>Complete genome sequence of Desulfurococcus mucosus type strain (O7/1).</title>
        <authorList>
            <person name="Wirth R."/>
            <person name="Chertkov O."/>
            <person name="Held B."/>
            <person name="Lapidus A."/>
            <person name="Nolan M."/>
            <person name="Lucas S."/>
            <person name="Hammon N."/>
            <person name="Deshpande S."/>
            <person name="Cheng J.F."/>
            <person name="Tapia R."/>
            <person name="Han C."/>
            <person name="Goodwin L."/>
            <person name="Pitluck S."/>
            <person name="Liolios K."/>
            <person name="Ioanna P."/>
            <person name="Ivanova N."/>
            <person name="Mavromatis K."/>
            <person name="Mikhailova N."/>
            <person name="Pati A."/>
            <person name="Chen A."/>
            <person name="Palaniappan K."/>
            <person name="Land M."/>
            <person name="Hauser L."/>
            <person name="Chang Y.J."/>
            <person name="Jeffries C.D."/>
            <person name="Bilek Y."/>
            <person name="Hader T."/>
            <person name="Rohde M."/>
            <person name="Spring S."/>
            <person name="Sikorski J."/>
            <person name="Goker M."/>
            <person name="Woyke T."/>
            <person name="Bristow J."/>
            <person name="Eisen J.A."/>
            <person name="Markowitz V."/>
            <person name="Hugenholtz P."/>
            <person name="Kyrpides N.C."/>
            <person name="Klenk H.P."/>
        </authorList>
    </citation>
    <scope>NUCLEOTIDE SEQUENCE [LARGE SCALE GENOMIC DNA]</scope>
    <source>
        <strain evidence="3">ATCC 35584 / DSM 2162 / JCM 9187 / O7/1</strain>
    </source>
</reference>
<evidence type="ECO:0000313" key="3">
    <source>
        <dbReference type="Proteomes" id="UP000001068"/>
    </source>
</evidence>
<proteinExistence type="predicted"/>
<organism evidence="2 3">
    <name type="scientific">Desulfurococcus mucosus (strain ATCC 35584 / DSM 2162 / JCM 9187 / O7/1)</name>
    <dbReference type="NCBI Taxonomy" id="765177"/>
    <lineage>
        <taxon>Archaea</taxon>
        <taxon>Thermoproteota</taxon>
        <taxon>Thermoprotei</taxon>
        <taxon>Desulfurococcales</taxon>
        <taxon>Desulfurococcaceae</taxon>
        <taxon>Desulfurococcus</taxon>
    </lineage>
</organism>
<evidence type="ECO:0008006" key="4">
    <source>
        <dbReference type="Google" id="ProtNLM"/>
    </source>
</evidence>
<dbReference type="GeneID" id="10153644"/>
<dbReference type="RefSeq" id="WP_013562469.1">
    <property type="nucleotide sequence ID" value="NC_014961.1"/>
</dbReference>
<feature type="transmembrane region" description="Helical" evidence="1">
    <location>
        <begin position="27"/>
        <end position="52"/>
    </location>
</feature>
<name>E8R9S1_DESM0</name>
<dbReference type="EMBL" id="CP002363">
    <property type="protein sequence ID" value="ADV65247.1"/>
    <property type="molecule type" value="Genomic_DNA"/>
</dbReference>
<evidence type="ECO:0000256" key="1">
    <source>
        <dbReference type="SAM" id="Phobius"/>
    </source>
</evidence>
<feature type="transmembrane region" description="Helical" evidence="1">
    <location>
        <begin position="96"/>
        <end position="114"/>
    </location>
</feature>
<gene>
    <name evidence="2" type="ordered locus">Desmu_0944</name>
</gene>
<evidence type="ECO:0000313" key="2">
    <source>
        <dbReference type="EMBL" id="ADV65247.1"/>
    </source>
</evidence>
<accession>E8R9S1</accession>
<keyword evidence="1" id="KW-0472">Membrane</keyword>
<reference evidence="3" key="1">
    <citation type="submission" date="2010-11" db="EMBL/GenBank/DDBJ databases">
        <title>The complete genome of Desulfurococcus mucosus DSM 2162.</title>
        <authorList>
            <consortium name="US DOE Joint Genome Institute (JGI-PGF)"/>
            <person name="Lucas S."/>
            <person name="Copeland A."/>
            <person name="Lapidus A."/>
            <person name="Bruce D."/>
            <person name="Goodwin L."/>
            <person name="Pitluck S."/>
            <person name="Kyrpides N."/>
            <person name="Mavromatis K."/>
            <person name="Pagani I."/>
            <person name="Ivanova N."/>
            <person name="Ovchinnikova G."/>
            <person name="Chertkov O."/>
            <person name="Held B."/>
            <person name="Brettin T."/>
            <person name="Detter J.C."/>
            <person name="Tapia R."/>
            <person name="Han C."/>
            <person name="Land M."/>
            <person name="Hauser L."/>
            <person name="Markowitz V."/>
            <person name="Cheng J.-F."/>
            <person name="Hugenholtz P."/>
            <person name="Woyke T."/>
            <person name="Wu D."/>
            <person name="Wirth R."/>
            <person name="Bilek Y."/>
            <person name="Hader T."/>
            <person name="Klenk H.-P."/>
            <person name="Eisen J.A."/>
        </authorList>
    </citation>
    <scope>NUCLEOTIDE SEQUENCE [LARGE SCALE GENOMIC DNA]</scope>
    <source>
        <strain evidence="3">ATCC 35584 / DSM 2162 / JCM 9187 / O7/1</strain>
    </source>
</reference>
<sequence precursor="true">MALHFEALLAQERDTWLSRKAMVPVKITMLVVNLSVILFDNVYATLFFILVYTALFTSVKAGRLLFSTILLYAPPIFIVAALAYLTGGLTMHSVNLYLYGYSLILSVLLLFSTTRRGDMLRLLSRVKLDLAYSLTYNVFEELKTMVDSKIARGWDPGLNPFKYYVVIVDAIKLTIVRLSEVEDALRARGVE</sequence>
<dbReference type="Proteomes" id="UP000001068">
    <property type="component" value="Chromosome"/>
</dbReference>
<dbReference type="OrthoDB" id="19212at2157"/>
<dbReference type="AlphaFoldDB" id="E8R9S1"/>
<keyword evidence="3" id="KW-1185">Reference proteome</keyword>
<protein>
    <recommendedName>
        <fullName evidence="4">Cobalt transport protein</fullName>
    </recommendedName>
</protein>
<dbReference type="HOGENOM" id="CLU_122249_0_0_2"/>
<dbReference type="STRING" id="765177.Desmu_0944"/>
<dbReference type="KEGG" id="dmu:Desmu_0944"/>
<keyword evidence="1" id="KW-1133">Transmembrane helix</keyword>
<keyword evidence="1" id="KW-0812">Transmembrane</keyword>